<accession>A0ABR6X8N8</accession>
<evidence type="ECO:0000259" key="4">
    <source>
        <dbReference type="PROSITE" id="PS00662"/>
    </source>
</evidence>
<keyword evidence="3" id="KW-0067">ATP-binding</keyword>
<dbReference type="Proteomes" id="UP000648257">
    <property type="component" value="Unassembled WGS sequence"/>
</dbReference>
<dbReference type="InterPro" id="IPR001482">
    <property type="entry name" value="T2SS/T4SS_dom"/>
</dbReference>
<evidence type="ECO:0000256" key="2">
    <source>
        <dbReference type="ARBA" id="ARBA00022741"/>
    </source>
</evidence>
<evidence type="ECO:0000256" key="3">
    <source>
        <dbReference type="ARBA" id="ARBA00022840"/>
    </source>
</evidence>
<comment type="caution">
    <text evidence="5">The sequence shown here is derived from an EMBL/GenBank/DDBJ whole genome shotgun (WGS) entry which is preliminary data.</text>
</comment>
<comment type="similarity">
    <text evidence="1">Belongs to the GSP E family.</text>
</comment>
<keyword evidence="6" id="KW-1185">Reference proteome</keyword>
<dbReference type="SUPFAM" id="SSF52540">
    <property type="entry name" value="P-loop containing nucleoside triphosphate hydrolases"/>
    <property type="match status" value="1"/>
</dbReference>
<name>A0ABR6X8N8_9BURK</name>
<protein>
    <submittedName>
        <fullName evidence="5">Type II/IV secretion system protein</fullName>
    </submittedName>
</protein>
<reference evidence="5 6" key="1">
    <citation type="submission" date="2020-08" db="EMBL/GenBank/DDBJ databases">
        <title>Novel species isolated from subtropical streams in China.</title>
        <authorList>
            <person name="Lu H."/>
        </authorList>
    </citation>
    <scope>NUCLEOTIDE SEQUENCE [LARGE SCALE GENOMIC DNA]</scope>
    <source>
        <strain evidence="5 6">KACC 16656</strain>
    </source>
</reference>
<dbReference type="PANTHER" id="PTHR30258">
    <property type="entry name" value="TYPE II SECRETION SYSTEM PROTEIN GSPE-RELATED"/>
    <property type="match status" value="1"/>
</dbReference>
<dbReference type="Pfam" id="PF00437">
    <property type="entry name" value="T2SSE"/>
    <property type="match status" value="1"/>
</dbReference>
<dbReference type="PROSITE" id="PS00662">
    <property type="entry name" value="T2SP_E"/>
    <property type="match status" value="1"/>
</dbReference>
<dbReference type="CDD" id="cd01129">
    <property type="entry name" value="PulE-GspE-like"/>
    <property type="match status" value="1"/>
</dbReference>
<evidence type="ECO:0000313" key="6">
    <source>
        <dbReference type="Proteomes" id="UP000648257"/>
    </source>
</evidence>
<organism evidence="5 6">
    <name type="scientific">Undibacterium seohonense</name>
    <dbReference type="NCBI Taxonomy" id="1344950"/>
    <lineage>
        <taxon>Bacteria</taxon>
        <taxon>Pseudomonadati</taxon>
        <taxon>Pseudomonadota</taxon>
        <taxon>Betaproteobacteria</taxon>
        <taxon>Burkholderiales</taxon>
        <taxon>Oxalobacteraceae</taxon>
        <taxon>Undibacterium</taxon>
    </lineage>
</organism>
<dbReference type="PANTHER" id="PTHR30258:SF1">
    <property type="entry name" value="PROTEIN TRANSPORT PROTEIN HOFB HOMOLOG"/>
    <property type="match status" value="1"/>
</dbReference>
<gene>
    <name evidence="5" type="ORF">H8K52_18025</name>
</gene>
<dbReference type="InterPro" id="IPR027417">
    <property type="entry name" value="P-loop_NTPase"/>
</dbReference>
<keyword evidence="2" id="KW-0547">Nucleotide-binding</keyword>
<dbReference type="Gene3D" id="3.40.50.300">
    <property type="entry name" value="P-loop containing nucleotide triphosphate hydrolases"/>
    <property type="match status" value="1"/>
</dbReference>
<evidence type="ECO:0000256" key="1">
    <source>
        <dbReference type="ARBA" id="ARBA00006611"/>
    </source>
</evidence>
<evidence type="ECO:0000313" key="5">
    <source>
        <dbReference type="EMBL" id="MBC3809241.1"/>
    </source>
</evidence>
<sequence length="552" mass="61157">MLTFPLLLQAKQESPDVTEWLSWLTLSMDLPREHILQETAQLLDYPFADLAGEHKIHPAFDYVPYAEMLERLVIVGTINRDNANNDLCAVIGIPLDTNIGAWLSTLAITEIYFADPKLIQSTLEFHEGAFSAVADAVGLEEVSELTRDASADMTLTSIQGESSPAVKLINSTLFDALRLEASDIHIESLPQGLVIKFRIDGVLNQIASVNNISLAEQAIARIKVLAELDIAEKRIPQDGRFRVAVKGRDIDIRVSIMPSIHGEDAVLRVLDKKALIDSVQKLSLDSLGFDAETKKLLRRLASEPYGMMLVTGPTGSGKTTTLYAALTEINHGHDKFITIEDPVEYQLPGVLQIPVNEKKGLTFAVGLRSILRHDPDKILVGEIRDPETAQIAVQSALTGHMVFTSVHANNTFDVIGRFMHMGVDPYNFVSSLTGVVAQRLLRQNCPHCNEPVEIDQKILLESGITDPHSYRFHAGRGCTHCRNTGYKGRRAVAEVLRLTDEIREMIIARASIRALKEQARLEGTRFLRDVALELVKEGHTTLQEVNRVTFVA</sequence>
<dbReference type="RefSeq" id="WP_186924301.1">
    <property type="nucleotide sequence ID" value="NZ_JACOFW010000028.1"/>
</dbReference>
<proteinExistence type="inferred from homology"/>
<feature type="domain" description="Bacterial type II secretion system protein E" evidence="4">
    <location>
        <begin position="371"/>
        <end position="385"/>
    </location>
</feature>
<dbReference type="EMBL" id="JACOFW010000028">
    <property type="protein sequence ID" value="MBC3809241.1"/>
    <property type="molecule type" value="Genomic_DNA"/>
</dbReference>
<dbReference type="Gene3D" id="3.30.450.90">
    <property type="match status" value="1"/>
</dbReference>